<gene>
    <name evidence="1" type="ORF">LOK49_LG09G01366</name>
</gene>
<proteinExistence type="predicted"/>
<dbReference type="Proteomes" id="UP001060215">
    <property type="component" value="Chromosome 8"/>
</dbReference>
<keyword evidence="2" id="KW-1185">Reference proteome</keyword>
<accession>A0ACC0GJ84</accession>
<protein>
    <submittedName>
        <fullName evidence="1">Cellulose synthase-like protein E1</fullName>
    </submittedName>
</protein>
<comment type="caution">
    <text evidence="1">The sequence shown here is derived from an EMBL/GenBank/DDBJ whole genome shotgun (WGS) entry which is preliminary data.</text>
</comment>
<evidence type="ECO:0000313" key="2">
    <source>
        <dbReference type="Proteomes" id="UP001060215"/>
    </source>
</evidence>
<dbReference type="EMBL" id="CM045765">
    <property type="protein sequence ID" value="KAI8001216.1"/>
    <property type="molecule type" value="Genomic_DNA"/>
</dbReference>
<evidence type="ECO:0000313" key="1">
    <source>
        <dbReference type="EMBL" id="KAI8001216.1"/>
    </source>
</evidence>
<sequence>MGGDGYLPLFETKTAKGRIAYQLYAVSVFVGICFICAYRVSHLPPTTTTSTTQDGSRWAWIGLFIAELWFIFYWFITQFARWNPIYRHTFKDRLNQRYEKDWPGVDVFVCTADPTIEPPIMVANTVLSVMAYDYPPEKLSVYLSDDGGSELTFYALLEASRFAKHWLPFCKKFNVEPRSPAVYFSTDQSFVDDDDPLMAKQWSSIKNLYEDMRNRIERITKIGQIPADIRKEHKGFCEWDLVSSRHDHPVILQILIDGRETKGVEIEGQLPTLVYLSREKRPQYHHHFKAGAMNALIRVSSKISNGWIILTVDCDMYSNNSESVRDALCFFMDEKKGNEIAYVQYPQWFDNVTRNDLYGNSFEVIQKVELATMDANGGPLYIGSGCFHRRDTLCGLKYSEECRVEWKKQNHIKKEKQNATELQEICKIFASSTFEENTQWGNEMGVKYGFPGEDIVTGLSIQCRGWKSIYFNPEKKGFLGVAPTTLLQALIQQKRWSEANFQLLLSKYCPLIYGHGRIPLKLQMSFTPYMLWAPNCLPTLYYVIVPTLFFLRGIPLFPKISSLWVIPFAYVIIATNAYSLVEFLYCGGTLQGWWNDQRMWMFKRTTSYCFAFFETILRQLGFSKLGFVVTAKVADEEVHERYLREVMEFGTPSSPMFTIFTTLAMLNLFSFVWGLIRMVIDVQINVLEALALQLVLCGLIVLINLPVYQGLFFREDNGKMATSVAYKSIMLALLACSIVMY</sequence>
<organism evidence="1 2">
    <name type="scientific">Camellia lanceoleosa</name>
    <dbReference type="NCBI Taxonomy" id="1840588"/>
    <lineage>
        <taxon>Eukaryota</taxon>
        <taxon>Viridiplantae</taxon>
        <taxon>Streptophyta</taxon>
        <taxon>Embryophyta</taxon>
        <taxon>Tracheophyta</taxon>
        <taxon>Spermatophyta</taxon>
        <taxon>Magnoliopsida</taxon>
        <taxon>eudicotyledons</taxon>
        <taxon>Gunneridae</taxon>
        <taxon>Pentapetalae</taxon>
        <taxon>asterids</taxon>
        <taxon>Ericales</taxon>
        <taxon>Theaceae</taxon>
        <taxon>Camellia</taxon>
    </lineage>
</organism>
<reference evidence="1 2" key="1">
    <citation type="journal article" date="2022" name="Plant J.">
        <title>Chromosome-level genome of Camellia lanceoleosa provides a valuable resource for understanding genome evolution and self-incompatibility.</title>
        <authorList>
            <person name="Gong W."/>
            <person name="Xiao S."/>
            <person name="Wang L."/>
            <person name="Liao Z."/>
            <person name="Chang Y."/>
            <person name="Mo W."/>
            <person name="Hu G."/>
            <person name="Li W."/>
            <person name="Zhao G."/>
            <person name="Zhu H."/>
            <person name="Hu X."/>
            <person name="Ji K."/>
            <person name="Xiang X."/>
            <person name="Song Q."/>
            <person name="Yuan D."/>
            <person name="Jin S."/>
            <person name="Zhang L."/>
        </authorList>
    </citation>
    <scope>NUCLEOTIDE SEQUENCE [LARGE SCALE GENOMIC DNA]</scope>
    <source>
        <strain evidence="1">SQ_2022a</strain>
    </source>
</reference>
<name>A0ACC0GJ84_9ERIC</name>